<comment type="caution">
    <text evidence="2">The sequence shown here is derived from an EMBL/GenBank/DDBJ whole genome shotgun (WGS) entry which is preliminary data.</text>
</comment>
<dbReference type="Proteomes" id="UP000657574">
    <property type="component" value="Unassembled WGS sequence"/>
</dbReference>
<feature type="chain" id="PRO_5037117167" evidence="1">
    <location>
        <begin position="36"/>
        <end position="153"/>
    </location>
</feature>
<dbReference type="Gene3D" id="2.60.120.10">
    <property type="entry name" value="Jelly Rolls"/>
    <property type="match status" value="1"/>
</dbReference>
<protein>
    <submittedName>
        <fullName evidence="2">Cupin</fullName>
    </submittedName>
</protein>
<proteinExistence type="predicted"/>
<accession>A0A917P4M9</accession>
<evidence type="ECO:0000256" key="1">
    <source>
        <dbReference type="SAM" id="SignalP"/>
    </source>
</evidence>
<organism evidence="2 3">
    <name type="scientific">Streptomyces brasiliensis</name>
    <dbReference type="NCBI Taxonomy" id="1954"/>
    <lineage>
        <taxon>Bacteria</taxon>
        <taxon>Bacillati</taxon>
        <taxon>Actinomycetota</taxon>
        <taxon>Actinomycetes</taxon>
        <taxon>Kitasatosporales</taxon>
        <taxon>Streptomycetaceae</taxon>
        <taxon>Streptomyces</taxon>
    </lineage>
</organism>
<sequence length="153" mass="16136">MYRIHRGKTIVHNLSRLGVITAVLAALSLPATAQATPGGPGVTAKLIAQTTVGNRDYVLREITIPPGQGTGWHHHDGTLYGYVKQGTLSHFDATCASDGVYPKGSSIQEPSGADHVHIGQNRGTTDVVLEVLYVLPHGAPFAQDAADPGCDFE</sequence>
<name>A0A917P4M9_9ACTN</name>
<keyword evidence="3" id="KW-1185">Reference proteome</keyword>
<feature type="signal peptide" evidence="1">
    <location>
        <begin position="1"/>
        <end position="35"/>
    </location>
</feature>
<dbReference type="InterPro" id="IPR011051">
    <property type="entry name" value="RmlC_Cupin_sf"/>
</dbReference>
<dbReference type="SUPFAM" id="SSF51182">
    <property type="entry name" value="RmlC-like cupins"/>
    <property type="match status" value="1"/>
</dbReference>
<dbReference type="EMBL" id="BMQA01000067">
    <property type="protein sequence ID" value="GGJ61420.1"/>
    <property type="molecule type" value="Genomic_DNA"/>
</dbReference>
<dbReference type="AlphaFoldDB" id="A0A917P4M9"/>
<evidence type="ECO:0000313" key="3">
    <source>
        <dbReference type="Proteomes" id="UP000657574"/>
    </source>
</evidence>
<reference evidence="2" key="2">
    <citation type="submission" date="2020-09" db="EMBL/GenBank/DDBJ databases">
        <authorList>
            <person name="Sun Q."/>
            <person name="Ohkuma M."/>
        </authorList>
    </citation>
    <scope>NUCLEOTIDE SEQUENCE</scope>
    <source>
        <strain evidence="2">JCM 3086</strain>
    </source>
</reference>
<gene>
    <name evidence="2" type="ORF">GCM10010121_084980</name>
</gene>
<evidence type="ECO:0000313" key="2">
    <source>
        <dbReference type="EMBL" id="GGJ61420.1"/>
    </source>
</evidence>
<keyword evidence="1" id="KW-0732">Signal</keyword>
<reference evidence="2" key="1">
    <citation type="journal article" date="2014" name="Int. J. Syst. Evol. Microbiol.">
        <title>Complete genome sequence of Corynebacterium casei LMG S-19264T (=DSM 44701T), isolated from a smear-ripened cheese.</title>
        <authorList>
            <consortium name="US DOE Joint Genome Institute (JGI-PGF)"/>
            <person name="Walter F."/>
            <person name="Albersmeier A."/>
            <person name="Kalinowski J."/>
            <person name="Ruckert C."/>
        </authorList>
    </citation>
    <scope>NUCLEOTIDE SEQUENCE</scope>
    <source>
        <strain evidence="2">JCM 3086</strain>
    </source>
</reference>
<dbReference type="InterPro" id="IPR014710">
    <property type="entry name" value="RmlC-like_jellyroll"/>
</dbReference>